<dbReference type="InterPro" id="IPR021812">
    <property type="entry name" value="DUF3391"/>
</dbReference>
<dbReference type="OrthoDB" id="9764808at2"/>
<dbReference type="Pfam" id="PF11871">
    <property type="entry name" value="DUF3391"/>
    <property type="match status" value="1"/>
</dbReference>
<dbReference type="EMBL" id="SMYL01000001">
    <property type="protein sequence ID" value="TDK68083.1"/>
    <property type="molecule type" value="Genomic_DNA"/>
</dbReference>
<evidence type="ECO:0000313" key="2">
    <source>
        <dbReference type="EMBL" id="TDK68083.1"/>
    </source>
</evidence>
<gene>
    <name evidence="2" type="ORF">E2I14_00560</name>
</gene>
<dbReference type="SUPFAM" id="SSF109604">
    <property type="entry name" value="HD-domain/PDEase-like"/>
    <property type="match status" value="1"/>
</dbReference>
<dbReference type="Pfam" id="PF13487">
    <property type="entry name" value="HD_5"/>
    <property type="match status" value="1"/>
</dbReference>
<sequence length="417" mass="46351">MLKKINIQQLRQGMFVHEFCGSWIDHPFWKKSFLIENQDTFNSIVSSNIAELIINTAKGLDVLVDEAKVPEPEPAPEPVVVVAPIKEEPKPVVVAETPVSMDQELDRASKVVANSKRAVMSMFKEARMGNAVKLESMQPLVEEISASMARNAGALIGLARLKTKDDYTYMHSVAVCALMIALAKQLKLSEEEVKEAGMAGLLHDIGKMMIPVDVLNKPGKLTDAEFDTVKRHPMDGYEMLIKTESMSPVVLDVCLHHHEKIDGSGYPKRLDGDKISLMAKMGAVCDVYDAITSNRPYKQGWCPAESIKKMAEWSNKHFDDKVFQAFVRSIGIYPAGSLVMLKSGRMGVVVEQTESSLLQPIVRVFYSSKSMSPIPPVLIDLSKEGEQDKIVSREMASKWGFKNIDVYWLGDAAKHVN</sequence>
<dbReference type="InterPro" id="IPR003607">
    <property type="entry name" value="HD/PDEase_dom"/>
</dbReference>
<name>A0A4R5W5P0_9BURK</name>
<evidence type="ECO:0000259" key="1">
    <source>
        <dbReference type="PROSITE" id="PS51832"/>
    </source>
</evidence>
<dbReference type="GO" id="GO:0008081">
    <property type="term" value="F:phosphoric diester hydrolase activity"/>
    <property type="evidence" value="ECO:0007669"/>
    <property type="project" value="UniProtKB-ARBA"/>
</dbReference>
<dbReference type="AlphaFoldDB" id="A0A4R5W5P0"/>
<keyword evidence="3" id="KW-1185">Reference proteome</keyword>
<protein>
    <submittedName>
        <fullName evidence="2">HD-GYP domain-containing protein</fullName>
    </submittedName>
</protein>
<accession>A0A4R5W5P0</accession>
<dbReference type="Proteomes" id="UP000294829">
    <property type="component" value="Unassembled WGS sequence"/>
</dbReference>
<proteinExistence type="predicted"/>
<evidence type="ECO:0000313" key="3">
    <source>
        <dbReference type="Proteomes" id="UP000294829"/>
    </source>
</evidence>
<reference evidence="2 3" key="1">
    <citation type="submission" date="2019-03" db="EMBL/GenBank/DDBJ databases">
        <title>Sapientia aquatica gen. nov., sp. nov., isolated from a crater lake.</title>
        <authorList>
            <person name="Felfoldi T."/>
            <person name="Szabo A."/>
            <person name="Toth E."/>
            <person name="Schumann P."/>
            <person name="Keki Z."/>
            <person name="Marialigeti K."/>
            <person name="Mathe I."/>
        </authorList>
    </citation>
    <scope>NUCLEOTIDE SEQUENCE [LARGE SCALE GENOMIC DNA]</scope>
    <source>
        <strain evidence="2 3">SA-152</strain>
    </source>
</reference>
<dbReference type="InterPro" id="IPR006675">
    <property type="entry name" value="HDIG_dom"/>
</dbReference>
<dbReference type="PANTHER" id="PTHR43155:SF2">
    <property type="entry name" value="CYCLIC DI-GMP PHOSPHODIESTERASE PA4108"/>
    <property type="match status" value="1"/>
</dbReference>
<dbReference type="CDD" id="cd00077">
    <property type="entry name" value="HDc"/>
    <property type="match status" value="1"/>
</dbReference>
<dbReference type="PANTHER" id="PTHR43155">
    <property type="entry name" value="CYCLIC DI-GMP PHOSPHODIESTERASE PA4108-RELATED"/>
    <property type="match status" value="1"/>
</dbReference>
<comment type="caution">
    <text evidence="2">The sequence shown here is derived from an EMBL/GenBank/DDBJ whole genome shotgun (WGS) entry which is preliminary data.</text>
</comment>
<organism evidence="2 3">
    <name type="scientific">Sapientia aquatica</name>
    <dbReference type="NCBI Taxonomy" id="1549640"/>
    <lineage>
        <taxon>Bacteria</taxon>
        <taxon>Pseudomonadati</taxon>
        <taxon>Pseudomonadota</taxon>
        <taxon>Betaproteobacteria</taxon>
        <taxon>Burkholderiales</taxon>
        <taxon>Oxalobacteraceae</taxon>
        <taxon>Sapientia</taxon>
    </lineage>
</organism>
<dbReference type="RefSeq" id="WP_133324399.1">
    <property type="nucleotide sequence ID" value="NZ_SMYL01000001.1"/>
</dbReference>
<dbReference type="InterPro" id="IPR037522">
    <property type="entry name" value="HD_GYP_dom"/>
</dbReference>
<dbReference type="SMART" id="SM00471">
    <property type="entry name" value="HDc"/>
    <property type="match status" value="1"/>
</dbReference>
<dbReference type="Gene3D" id="1.10.3210.10">
    <property type="entry name" value="Hypothetical protein af1432"/>
    <property type="match status" value="1"/>
</dbReference>
<dbReference type="NCBIfam" id="TIGR00277">
    <property type="entry name" value="HDIG"/>
    <property type="match status" value="1"/>
</dbReference>
<feature type="domain" description="HD-GYP" evidence="1">
    <location>
        <begin position="146"/>
        <end position="342"/>
    </location>
</feature>
<dbReference type="PROSITE" id="PS51832">
    <property type="entry name" value="HD_GYP"/>
    <property type="match status" value="1"/>
</dbReference>